<name>A0A0S6UBL5_NEOTH</name>
<dbReference type="Proteomes" id="UP000063718">
    <property type="component" value="Unassembled WGS sequence"/>
</dbReference>
<dbReference type="AlphaFoldDB" id="A0A0S6UBL5"/>
<gene>
    <name evidence="1" type="ORF">MTY_1701</name>
</gene>
<organism evidence="1">
    <name type="scientific">Moorella thermoacetica Y72</name>
    <dbReference type="NCBI Taxonomy" id="1325331"/>
    <lineage>
        <taxon>Bacteria</taxon>
        <taxon>Bacillati</taxon>
        <taxon>Bacillota</taxon>
        <taxon>Clostridia</taxon>
        <taxon>Neomoorellales</taxon>
        <taxon>Neomoorellaceae</taxon>
        <taxon>Neomoorella</taxon>
    </lineage>
</organism>
<evidence type="ECO:0000313" key="1">
    <source>
        <dbReference type="EMBL" id="GAF26362.1"/>
    </source>
</evidence>
<reference evidence="1" key="1">
    <citation type="journal article" date="2014" name="Gene">
        <title>Genome-guided analysis of transformation efficiency and carbon dioxide assimilation by Moorella thermoacetica Y72.</title>
        <authorList>
            <person name="Tsukahara K."/>
            <person name="Kita A."/>
            <person name="Nakashimada Y."/>
            <person name="Hoshino T."/>
            <person name="Murakami K."/>
        </authorList>
    </citation>
    <scope>NUCLEOTIDE SEQUENCE [LARGE SCALE GENOMIC DNA]</scope>
    <source>
        <strain evidence="1">Y72</strain>
    </source>
</reference>
<accession>A0A0S6UBL5</accession>
<proteinExistence type="predicted"/>
<dbReference type="EMBL" id="DF238840">
    <property type="protein sequence ID" value="GAF26362.1"/>
    <property type="molecule type" value="Genomic_DNA"/>
</dbReference>
<sequence length="370" mass="41706">MISDPSMFPVEYTQVINGVAEELLYYDKIAFQVYGENIPLAVLINTFGVKGIEELLEQQAIEFVLWTPMVTYLVEDIPGVLPLQSGNMSSKAHCDPEESIIRGLKWMLNPLPRRYRRTLTKKLEKVYKLPSPEAAQHAVEFGYQGFEANIFAQFGLPKTKELTELKVDERAELCSLANECLELAISASFKYDVSMSKRFVGLNRTEFQRLRNAELIRNVTDILFEIEQVPNFKELIKQGIIDIKEVPKIRGHKSSVKFRSWITQLGTSTKAKGIAKEYIDSIANTKGFFETQQGKFFKTVVVTAFSGVVGGVIGGKIGSFIGVTASKLAEPFIDLGLNLLDAYVFEGLTKGWSPKHYIDKEIRSLVERKK</sequence>
<protein>
    <submittedName>
        <fullName evidence="1">Uncharacterized protein</fullName>
    </submittedName>
</protein>